<dbReference type="AlphaFoldDB" id="A0A183DJ67"/>
<keyword evidence="1" id="KW-1133">Transmembrane helix</keyword>
<protein>
    <submittedName>
        <fullName evidence="2">AarF domain containing kinase 5</fullName>
    </submittedName>
</protein>
<dbReference type="WBParaSite" id="GPUH_0000876801-mRNA-1">
    <property type="protein sequence ID" value="GPUH_0000876801-mRNA-1"/>
    <property type="gene ID" value="GPUH_0000876801"/>
</dbReference>
<reference evidence="2" key="1">
    <citation type="submission" date="2016-06" db="UniProtKB">
        <authorList>
            <consortium name="WormBaseParasite"/>
        </authorList>
    </citation>
    <scope>IDENTIFICATION</scope>
</reference>
<evidence type="ECO:0000256" key="1">
    <source>
        <dbReference type="SAM" id="Phobius"/>
    </source>
</evidence>
<keyword evidence="1" id="KW-0812">Transmembrane</keyword>
<accession>A0A183DJ67</accession>
<feature type="transmembrane region" description="Helical" evidence="1">
    <location>
        <begin position="120"/>
        <end position="141"/>
    </location>
</feature>
<name>A0A183DJ67_9BILA</name>
<proteinExistence type="predicted"/>
<sequence length="152" mass="18030">LRVSEFIRQYRRFADDLSPLISYFEKYGQPHLAEILSKSYVHEERPLLTDRQINFRLSVEGNVPHRLYNYVERRELIRDLEEIGFGLSFMDLLVVARVAWLQKFCAVVQRCSVGVFLSPFILQFFLLQPFVTAVALARNFFQHIFLSFHEQL</sequence>
<organism evidence="2">
    <name type="scientific">Gongylonema pulchrum</name>
    <dbReference type="NCBI Taxonomy" id="637853"/>
    <lineage>
        <taxon>Eukaryota</taxon>
        <taxon>Metazoa</taxon>
        <taxon>Ecdysozoa</taxon>
        <taxon>Nematoda</taxon>
        <taxon>Chromadorea</taxon>
        <taxon>Rhabditida</taxon>
        <taxon>Spirurina</taxon>
        <taxon>Spiruromorpha</taxon>
        <taxon>Spiruroidea</taxon>
        <taxon>Gongylonematidae</taxon>
        <taxon>Gongylonema</taxon>
    </lineage>
</organism>
<keyword evidence="1" id="KW-0472">Membrane</keyword>
<dbReference type="InterPro" id="IPR011029">
    <property type="entry name" value="DEATH-like_dom_sf"/>
</dbReference>
<dbReference type="Gene3D" id="1.10.533.10">
    <property type="entry name" value="Death Domain, Fas"/>
    <property type="match status" value="1"/>
</dbReference>
<evidence type="ECO:0000313" key="2">
    <source>
        <dbReference type="WBParaSite" id="GPUH_0000876801-mRNA-1"/>
    </source>
</evidence>